<dbReference type="SUPFAM" id="SSF158622">
    <property type="entry name" value="YheA/YmcA-like"/>
    <property type="match status" value="1"/>
</dbReference>
<keyword evidence="2" id="KW-1185">Reference proteome</keyword>
<dbReference type="Pfam" id="PF06133">
    <property type="entry name" value="Com_YlbF"/>
    <property type="match status" value="1"/>
</dbReference>
<protein>
    <submittedName>
        <fullName evidence="1">YlbF family regulator</fullName>
    </submittedName>
</protein>
<accession>A0ABD5Z2G5</accession>
<reference evidence="1 2" key="1">
    <citation type="journal article" date="2019" name="Int. J. Syst. Evol. Microbiol.">
        <title>The Global Catalogue of Microorganisms (GCM) 10K type strain sequencing project: providing services to taxonomists for standard genome sequencing and annotation.</title>
        <authorList>
            <consortium name="The Broad Institute Genomics Platform"/>
            <consortium name="The Broad Institute Genome Sequencing Center for Infectious Disease"/>
            <person name="Wu L."/>
            <person name="Ma J."/>
        </authorList>
    </citation>
    <scope>NUCLEOTIDE SEQUENCE [LARGE SCALE GENOMIC DNA]</scope>
    <source>
        <strain evidence="1 2">XZGYJ-43</strain>
    </source>
</reference>
<comment type="caution">
    <text evidence="1">The sequence shown here is derived from an EMBL/GenBank/DDBJ whole genome shotgun (WGS) entry which is preliminary data.</text>
</comment>
<dbReference type="Gene3D" id="1.20.1500.10">
    <property type="entry name" value="YheA/YmcA-like"/>
    <property type="match status" value="1"/>
</dbReference>
<dbReference type="InterPro" id="IPR010368">
    <property type="entry name" value="Com_YlbF"/>
</dbReference>
<evidence type="ECO:0000313" key="1">
    <source>
        <dbReference type="EMBL" id="MFC7199427.1"/>
    </source>
</evidence>
<dbReference type="EMBL" id="JBHTAR010000011">
    <property type="protein sequence ID" value="MFC7199427.1"/>
    <property type="molecule type" value="Genomic_DNA"/>
</dbReference>
<sequence length="135" mass="14966">MSIDADADADADFEGTNDVDELAAQLGEAIADLPEYQRFESVKAEVEADENLQEQINQFQQKQQEFMLARQSGDATQQDVRDLQDAQRDLHSHPVMADYLEAQEELTDRLETLNEAISAPLDVDFGGEAGGCCQD</sequence>
<dbReference type="Proteomes" id="UP001596447">
    <property type="component" value="Unassembled WGS sequence"/>
</dbReference>
<evidence type="ECO:0000313" key="2">
    <source>
        <dbReference type="Proteomes" id="UP001596447"/>
    </source>
</evidence>
<dbReference type="RefSeq" id="WP_279529358.1">
    <property type="nucleotide sequence ID" value="NZ_CP122312.1"/>
</dbReference>
<organism evidence="1 2">
    <name type="scientific">Halospeciosus flavus</name>
    <dbReference type="NCBI Taxonomy" id="3032283"/>
    <lineage>
        <taxon>Archaea</taxon>
        <taxon>Methanobacteriati</taxon>
        <taxon>Methanobacteriota</taxon>
        <taxon>Stenosarchaea group</taxon>
        <taxon>Halobacteria</taxon>
        <taxon>Halobacteriales</taxon>
        <taxon>Halobacteriaceae</taxon>
        <taxon>Halospeciosus</taxon>
    </lineage>
</organism>
<dbReference type="InterPro" id="IPR023378">
    <property type="entry name" value="YheA/YmcA-like_dom_sf"/>
</dbReference>
<name>A0ABD5Z2G5_9EURY</name>
<gene>
    <name evidence="1" type="ORF">ACFQJ9_08385</name>
</gene>
<dbReference type="AlphaFoldDB" id="A0ABD5Z2G5"/>
<proteinExistence type="predicted"/>